<name>A0A6J5LEQ1_9CAUD</name>
<protein>
    <submittedName>
        <fullName evidence="1">Uncharacterized protein</fullName>
    </submittedName>
</protein>
<evidence type="ECO:0000313" key="1">
    <source>
        <dbReference type="EMBL" id="CAB4131783.1"/>
    </source>
</evidence>
<proteinExistence type="predicted"/>
<accession>A0A6J5LEQ1</accession>
<organism evidence="1">
    <name type="scientific">uncultured Caudovirales phage</name>
    <dbReference type="NCBI Taxonomy" id="2100421"/>
    <lineage>
        <taxon>Viruses</taxon>
        <taxon>Duplodnaviria</taxon>
        <taxon>Heunggongvirae</taxon>
        <taxon>Uroviricota</taxon>
        <taxon>Caudoviricetes</taxon>
        <taxon>Peduoviridae</taxon>
        <taxon>Maltschvirus</taxon>
        <taxon>Maltschvirus maltsch</taxon>
    </lineage>
</organism>
<dbReference type="EMBL" id="LR796252">
    <property type="protein sequence ID" value="CAB4131783.1"/>
    <property type="molecule type" value="Genomic_DNA"/>
</dbReference>
<gene>
    <name evidence="1" type="ORF">UFOVP131_54</name>
</gene>
<reference evidence="1" key="1">
    <citation type="submission" date="2020-04" db="EMBL/GenBank/DDBJ databases">
        <authorList>
            <person name="Chiriac C."/>
            <person name="Salcher M."/>
            <person name="Ghai R."/>
            <person name="Kavagutti S V."/>
        </authorList>
    </citation>
    <scope>NUCLEOTIDE SEQUENCE</scope>
</reference>
<sequence>MTAPVKFYYTNARLGGKTALLAGPFMDIGLAEHCIDLTQPLFEAEEPRSQAATFGVMSVTAFAGYGIYNRALRANGIDAPVPEN</sequence>